<dbReference type="AlphaFoldDB" id="A0A2A8CXE7"/>
<dbReference type="RefSeq" id="WP_098075898.1">
    <property type="nucleotide sequence ID" value="NZ_PDEQ01000005.1"/>
</dbReference>
<dbReference type="Pfam" id="PF00903">
    <property type="entry name" value="Glyoxalase"/>
    <property type="match status" value="1"/>
</dbReference>
<gene>
    <name evidence="3" type="ORF">CRI94_11675</name>
</gene>
<dbReference type="Proteomes" id="UP000220102">
    <property type="component" value="Unassembled WGS sequence"/>
</dbReference>
<dbReference type="PANTHER" id="PTHR43279">
    <property type="entry name" value="CATECHOL-2,3-DIOXYGENASE"/>
    <property type="match status" value="1"/>
</dbReference>
<dbReference type="PANTHER" id="PTHR43279:SF1">
    <property type="entry name" value="CATECHOL-2,3-DIOXYGENASE"/>
    <property type="match status" value="1"/>
</dbReference>
<dbReference type="InterPro" id="IPR004360">
    <property type="entry name" value="Glyas_Fos-R_dOase_dom"/>
</dbReference>
<evidence type="ECO:0000313" key="3">
    <source>
        <dbReference type="EMBL" id="PEN13291.1"/>
    </source>
</evidence>
<organism evidence="3 4">
    <name type="scientific">Longibacter salinarum</name>
    <dbReference type="NCBI Taxonomy" id="1850348"/>
    <lineage>
        <taxon>Bacteria</taxon>
        <taxon>Pseudomonadati</taxon>
        <taxon>Rhodothermota</taxon>
        <taxon>Rhodothermia</taxon>
        <taxon>Rhodothermales</taxon>
        <taxon>Salisaetaceae</taxon>
        <taxon>Longibacter</taxon>
    </lineage>
</organism>
<dbReference type="PROSITE" id="PS51819">
    <property type="entry name" value="VOC"/>
    <property type="match status" value="1"/>
</dbReference>
<comment type="caution">
    <text evidence="3">The sequence shown here is derived from an EMBL/GenBank/DDBJ whole genome shotgun (WGS) entry which is preliminary data.</text>
</comment>
<reference evidence="3 4" key="1">
    <citation type="submission" date="2017-10" db="EMBL/GenBank/DDBJ databases">
        <title>Draft genome of Longibacter Salinarum.</title>
        <authorList>
            <person name="Goh K.M."/>
            <person name="Shamsir M.S."/>
            <person name="Lim S.W."/>
        </authorList>
    </citation>
    <scope>NUCLEOTIDE SEQUENCE [LARGE SCALE GENOMIC DNA]</scope>
    <source>
        <strain evidence="3 4">KCTC 52045</strain>
    </source>
</reference>
<dbReference type="SUPFAM" id="SSF54593">
    <property type="entry name" value="Glyoxalase/Bleomycin resistance protein/Dihydroxybiphenyl dioxygenase"/>
    <property type="match status" value="1"/>
</dbReference>
<evidence type="ECO:0000256" key="1">
    <source>
        <dbReference type="SAM" id="MobiDB-lite"/>
    </source>
</evidence>
<accession>A0A2A8CXE7</accession>
<name>A0A2A8CXE7_9BACT</name>
<proteinExistence type="predicted"/>
<dbReference type="InterPro" id="IPR029068">
    <property type="entry name" value="Glyas_Bleomycin-R_OHBP_Dase"/>
</dbReference>
<keyword evidence="4" id="KW-1185">Reference proteome</keyword>
<feature type="region of interest" description="Disordered" evidence="1">
    <location>
        <begin position="188"/>
        <end position="213"/>
    </location>
</feature>
<protein>
    <recommendedName>
        <fullName evidence="2">VOC domain-containing protein</fullName>
    </recommendedName>
</protein>
<dbReference type="InterPro" id="IPR037523">
    <property type="entry name" value="VOC_core"/>
</dbReference>
<dbReference type="OrthoDB" id="9792626at2"/>
<feature type="compositionally biased region" description="Low complexity" evidence="1">
    <location>
        <begin position="191"/>
        <end position="204"/>
    </location>
</feature>
<sequence length="213" mass="23502">MTSTSSQSQVGIAAPGGRLPAVTRLGPVRLQVADLERSITFYDSVLGFEVLGRANETALLGPAERTDPLVILKEQPGVRPVPRRGRLGLFHVAYLLPSRPDLARFLRHLREPDTHVGMSDHLVSEALYLTDPDGLGIEVYADRPRDEWKRDGHEIAMATEPLDVEHLISAAGDSPWTGAPQETLLRRATTRRNCSSGRSSSRPLRTWRSRLVG</sequence>
<evidence type="ECO:0000313" key="4">
    <source>
        <dbReference type="Proteomes" id="UP000220102"/>
    </source>
</evidence>
<dbReference type="Gene3D" id="3.10.180.10">
    <property type="entry name" value="2,3-Dihydroxybiphenyl 1,2-Dioxygenase, domain 1"/>
    <property type="match status" value="1"/>
</dbReference>
<feature type="domain" description="VOC" evidence="2">
    <location>
        <begin position="24"/>
        <end position="142"/>
    </location>
</feature>
<dbReference type="EMBL" id="PDEQ01000005">
    <property type="protein sequence ID" value="PEN13291.1"/>
    <property type="molecule type" value="Genomic_DNA"/>
</dbReference>
<evidence type="ECO:0000259" key="2">
    <source>
        <dbReference type="PROSITE" id="PS51819"/>
    </source>
</evidence>